<comment type="caution">
    <text evidence="3">The sequence shown here is derived from an EMBL/GenBank/DDBJ whole genome shotgun (WGS) entry which is preliminary data.</text>
</comment>
<proteinExistence type="predicted"/>
<accession>A0A5J4X6H4</accession>
<dbReference type="EMBL" id="SNRW01000263">
    <property type="protein sequence ID" value="KAA6402245.1"/>
    <property type="molecule type" value="Genomic_DNA"/>
</dbReference>
<evidence type="ECO:0000256" key="2">
    <source>
        <dbReference type="SAM" id="MobiDB-lite"/>
    </source>
</evidence>
<reference evidence="3 4" key="1">
    <citation type="submission" date="2019-03" db="EMBL/GenBank/DDBJ databases">
        <title>Single cell metagenomics reveals metabolic interactions within the superorganism composed of flagellate Streblomastix strix and complex community of Bacteroidetes bacteria on its surface.</title>
        <authorList>
            <person name="Treitli S.C."/>
            <person name="Kolisko M."/>
            <person name="Husnik F."/>
            <person name="Keeling P."/>
            <person name="Hampl V."/>
        </authorList>
    </citation>
    <scope>NUCLEOTIDE SEQUENCE [LARGE SCALE GENOMIC DNA]</scope>
    <source>
        <strain evidence="3">ST1C</strain>
    </source>
</reference>
<evidence type="ECO:0000313" key="4">
    <source>
        <dbReference type="Proteomes" id="UP000324800"/>
    </source>
</evidence>
<evidence type="ECO:0000256" key="1">
    <source>
        <dbReference type="SAM" id="Coils"/>
    </source>
</evidence>
<dbReference type="OrthoDB" id="10691634at2759"/>
<gene>
    <name evidence="3" type="ORF">EZS28_002225</name>
</gene>
<dbReference type="Proteomes" id="UP000324800">
    <property type="component" value="Unassembled WGS sequence"/>
</dbReference>
<feature type="coiled-coil region" evidence="1">
    <location>
        <begin position="318"/>
        <end position="366"/>
    </location>
</feature>
<organism evidence="3 4">
    <name type="scientific">Streblomastix strix</name>
    <dbReference type="NCBI Taxonomy" id="222440"/>
    <lineage>
        <taxon>Eukaryota</taxon>
        <taxon>Metamonada</taxon>
        <taxon>Preaxostyla</taxon>
        <taxon>Oxymonadida</taxon>
        <taxon>Streblomastigidae</taxon>
        <taxon>Streblomastix</taxon>
    </lineage>
</organism>
<sequence length="518" mass="61277">MANFLSSFCATNFITIPHTPISVGKKHYINVIDRSRQFLPTSREYERVIGYGIGFMLAATGRKVNNKLQTEIWLFDLVQMCCIQLIVLEYADIVSGTISPDCSFIIFTTISYLSIPQDSQPTQNLQQQMQNQPTEYYETICINLRVPFDSIQYVISSGKEYQHAQFFPDSSEYEMHFILYTETVNMRYFRMMKTDNYFDKENKIKENNKLKDKQRDKEKKKYEKEIKISIKQGNKQTYQIFVPPLPAIIQTDPIWFRVEGNTVFCIFRRSRGSHISQFYLSRMRFLMNEDPRLYEDVQLSQFFYPLQPMPLPQLDQIYSNDEDEQDEYDNQIEKQESNNIVIKELKEAQNEQINQIQQQKKKKKKRSAFESIFGSEDADEQDKDKEREEIINKDTFITTIQIDYPPNSTSTPQSLFDIKPPFSNIKTNHPSSIYSSHFTFLRGCRNPNLILSLNQMKGESFCVVQQHLMRPPYFPDQRMINEAAIGIKREKEKIRKNIEIQLKREKKMKKDQIKIVFF</sequence>
<protein>
    <submittedName>
        <fullName evidence="3">Uncharacterized protein</fullName>
    </submittedName>
</protein>
<feature type="region of interest" description="Disordered" evidence="2">
    <location>
        <begin position="367"/>
        <end position="387"/>
    </location>
</feature>
<evidence type="ECO:0000313" key="3">
    <source>
        <dbReference type="EMBL" id="KAA6402245.1"/>
    </source>
</evidence>
<dbReference type="AlphaFoldDB" id="A0A5J4X6H4"/>
<keyword evidence="1" id="KW-0175">Coiled coil</keyword>
<name>A0A5J4X6H4_9EUKA</name>